<comment type="pathway">
    <text evidence="2">Carbohydrate biosynthesis; gluconeogenesis.</text>
</comment>
<comment type="similarity">
    <text evidence="3">Belongs to the iron-sulfur dependent L-serine dehydratase family.</text>
</comment>
<sequence>MCGPSSSHSAGCARIGLETRLLFGREINKANIIFDESGSYPETYIGQGSNFGFTGGLLGFKTDNAQVKDAVEIAKSLGKEIWFSKQKLSSRHPNEALINVYNEKNEIELSVLTFSTGGGMFEIVELNGLPVFIDGAKEQIFICSASGHATQITEMLDQLDVIVNTSSKDGRMLHAVSAFDEKTKEKLLALNKQPNVLWVKYAPVIMPVAIQPNPIALFTNAEGALAYAKATGKPMWEIALDYEISISKVTQEEIWQLAEQTYDIMKLSTIPPDPEKTPMYGFLPYKAQEMKQAIKSTNAIPSGVLNEAALAAISVMENSCAHNIVVAAPTAGSSGVIPAAIITIGESLNLPKKDIMKGLLVSGLIGSFISNNASFGAEVAACQAENGSASAMAAGGIVQLLGGNIEQAFQAASMALQNMLGLICDPVGGLTEIPCISRNVSSVSNAALSANMVMWGFNPVIPLDETIHSMYDVGQKLPAAFRCTCQGGLCTTKTGNYLAQSLLIKREKL</sequence>
<evidence type="ECO:0000256" key="5">
    <source>
        <dbReference type="ARBA" id="ARBA00022432"/>
    </source>
</evidence>
<protein>
    <recommendedName>
        <fullName evidence="4">L-serine ammonia-lyase</fullName>
        <ecNumber evidence="4">4.3.1.17</ecNumber>
    </recommendedName>
</protein>
<keyword evidence="5" id="KW-0312">Gluconeogenesis</keyword>
<dbReference type="RefSeq" id="WP_166914173.1">
    <property type="nucleotide sequence ID" value="NZ_CP050253.1"/>
</dbReference>
<dbReference type="InParanoid" id="A0A6G9I9C0"/>
<dbReference type="GO" id="GO:0006094">
    <property type="term" value="P:gluconeogenesis"/>
    <property type="evidence" value="ECO:0007669"/>
    <property type="project" value="UniProtKB-KW"/>
</dbReference>
<dbReference type="EC" id="4.3.1.17" evidence="4"/>
<evidence type="ECO:0000256" key="9">
    <source>
        <dbReference type="ARBA" id="ARBA00023014"/>
    </source>
</evidence>
<dbReference type="Pfam" id="PF03313">
    <property type="entry name" value="SDH_alpha"/>
    <property type="match status" value="1"/>
</dbReference>
<keyword evidence="14" id="KW-1185">Reference proteome</keyword>
<dbReference type="AlphaFoldDB" id="A0A6G9I9C0"/>
<keyword evidence="9" id="KW-0411">Iron-sulfur</keyword>
<dbReference type="EMBL" id="CP050253">
    <property type="protein sequence ID" value="QIQ20429.1"/>
    <property type="molecule type" value="Genomic_DNA"/>
</dbReference>
<proteinExistence type="inferred from homology"/>
<dbReference type="GO" id="GO:0046872">
    <property type="term" value="F:metal ion binding"/>
    <property type="evidence" value="ECO:0007669"/>
    <property type="project" value="UniProtKB-KW"/>
</dbReference>
<dbReference type="PANTHER" id="PTHR30182:SF1">
    <property type="entry name" value="L-SERINE DEHYDRATASE 1"/>
    <property type="match status" value="1"/>
</dbReference>
<keyword evidence="10" id="KW-0456">Lyase</keyword>
<dbReference type="PANTHER" id="PTHR30182">
    <property type="entry name" value="L-SERINE DEHYDRATASE"/>
    <property type="match status" value="1"/>
</dbReference>
<evidence type="ECO:0000313" key="13">
    <source>
        <dbReference type="EMBL" id="QIQ20429.1"/>
    </source>
</evidence>
<evidence type="ECO:0000256" key="6">
    <source>
        <dbReference type="ARBA" id="ARBA00022485"/>
    </source>
</evidence>
<accession>A0A6G9I9C0</accession>
<dbReference type="InterPro" id="IPR005130">
    <property type="entry name" value="Ser_deHydtase-like_asu"/>
</dbReference>
<comment type="catalytic activity">
    <reaction evidence="11">
        <text>L-serine = pyruvate + NH4(+)</text>
        <dbReference type="Rhea" id="RHEA:19169"/>
        <dbReference type="ChEBI" id="CHEBI:15361"/>
        <dbReference type="ChEBI" id="CHEBI:28938"/>
        <dbReference type="ChEBI" id="CHEBI:33384"/>
        <dbReference type="EC" id="4.3.1.17"/>
    </reaction>
</comment>
<evidence type="ECO:0000256" key="10">
    <source>
        <dbReference type="ARBA" id="ARBA00023239"/>
    </source>
</evidence>
<name>A0A6G9I9C0_9GAMM</name>
<evidence type="ECO:0000259" key="12">
    <source>
        <dbReference type="Pfam" id="PF03313"/>
    </source>
</evidence>
<dbReference type="SUPFAM" id="SSF143548">
    <property type="entry name" value="Serine metabolism enzymes domain"/>
    <property type="match status" value="1"/>
</dbReference>
<dbReference type="GO" id="GO:0051539">
    <property type="term" value="F:4 iron, 4 sulfur cluster binding"/>
    <property type="evidence" value="ECO:0007669"/>
    <property type="project" value="UniProtKB-KW"/>
</dbReference>
<keyword evidence="8" id="KW-0408">Iron</keyword>
<dbReference type="InterPro" id="IPR029009">
    <property type="entry name" value="ASB_dom_sf"/>
</dbReference>
<evidence type="ECO:0000256" key="4">
    <source>
        <dbReference type="ARBA" id="ARBA00012093"/>
    </source>
</evidence>
<gene>
    <name evidence="13" type="ORF">IPMB12_01275</name>
</gene>
<evidence type="ECO:0000256" key="2">
    <source>
        <dbReference type="ARBA" id="ARBA00004742"/>
    </source>
</evidence>
<reference evidence="13 14" key="1">
    <citation type="submission" date="2020-03" db="EMBL/GenBank/DDBJ databases">
        <title>Complete genome sequence of Orbus sp. IPMB12 (BCRC 80908).</title>
        <authorList>
            <person name="Lo W.-S."/>
            <person name="Chang T.-H."/>
            <person name="Kuo C.-H."/>
        </authorList>
    </citation>
    <scope>NUCLEOTIDE SEQUENCE [LARGE SCALE GENOMIC DNA]</scope>
    <source>
        <strain evidence="13 14">IPMB12</strain>
    </source>
</reference>
<feature type="domain" description="Serine dehydratase-like alpha subunit" evidence="12">
    <location>
        <begin position="232"/>
        <end position="489"/>
    </location>
</feature>
<evidence type="ECO:0000256" key="1">
    <source>
        <dbReference type="ARBA" id="ARBA00001966"/>
    </source>
</evidence>
<dbReference type="InterPro" id="IPR051318">
    <property type="entry name" value="Fe-S_L-Ser"/>
</dbReference>
<evidence type="ECO:0000313" key="14">
    <source>
        <dbReference type="Proteomes" id="UP000501168"/>
    </source>
</evidence>
<evidence type="ECO:0000256" key="8">
    <source>
        <dbReference type="ARBA" id="ARBA00023004"/>
    </source>
</evidence>
<dbReference type="Proteomes" id="UP000501168">
    <property type="component" value="Chromosome"/>
</dbReference>
<dbReference type="Gene3D" id="3.30.1330.90">
    <property type="entry name" value="D-3-phosphoglycerate dehydrogenase, domain 3"/>
    <property type="match status" value="1"/>
</dbReference>
<comment type="cofactor">
    <cofactor evidence="1">
        <name>[4Fe-4S] cluster</name>
        <dbReference type="ChEBI" id="CHEBI:49883"/>
    </cofactor>
</comment>
<evidence type="ECO:0000256" key="7">
    <source>
        <dbReference type="ARBA" id="ARBA00022723"/>
    </source>
</evidence>
<evidence type="ECO:0000256" key="11">
    <source>
        <dbReference type="ARBA" id="ARBA00049406"/>
    </source>
</evidence>
<keyword evidence="7" id="KW-0479">Metal-binding</keyword>
<dbReference type="KEGG" id="orb:IPMB12_01275"/>
<keyword evidence="6" id="KW-0004">4Fe-4S</keyword>
<dbReference type="GO" id="GO:0003941">
    <property type="term" value="F:L-serine ammonia-lyase activity"/>
    <property type="evidence" value="ECO:0007669"/>
    <property type="project" value="UniProtKB-EC"/>
</dbReference>
<organism evidence="13 14">
    <name type="scientific">Zophobihabitans entericus</name>
    <dbReference type="NCBI Taxonomy" id="1635327"/>
    <lineage>
        <taxon>Bacteria</taxon>
        <taxon>Pseudomonadati</taxon>
        <taxon>Pseudomonadota</taxon>
        <taxon>Gammaproteobacteria</taxon>
        <taxon>Orbales</taxon>
        <taxon>Orbaceae</taxon>
        <taxon>Zophobihabitans</taxon>
    </lineage>
</organism>
<evidence type="ECO:0000256" key="3">
    <source>
        <dbReference type="ARBA" id="ARBA00008636"/>
    </source>
</evidence>